<reference evidence="2" key="1">
    <citation type="submission" date="2016-10" db="EMBL/GenBank/DDBJ databases">
        <authorList>
            <person name="Varghese N."/>
            <person name="Submissions S."/>
        </authorList>
    </citation>
    <scope>NUCLEOTIDE SEQUENCE [LARGE SCALE GENOMIC DNA]</scope>
    <source>
        <strain evidence="2">DSM 17044</strain>
    </source>
</reference>
<evidence type="ECO:0000313" key="2">
    <source>
        <dbReference type="Proteomes" id="UP000182719"/>
    </source>
</evidence>
<dbReference type="RefSeq" id="WP_075005717.1">
    <property type="nucleotide sequence ID" value="NZ_FOAP01000003.1"/>
</dbReference>
<evidence type="ECO:0000313" key="1">
    <source>
        <dbReference type="EMBL" id="SEK92699.1"/>
    </source>
</evidence>
<gene>
    <name evidence="1" type="ORF">SAMN05444354_10389</name>
</gene>
<dbReference type="Proteomes" id="UP000182719">
    <property type="component" value="Unassembled WGS sequence"/>
</dbReference>
<dbReference type="AlphaFoldDB" id="A0A1H7L0X6"/>
<name>A0A1H7L0X6_STIAU</name>
<protein>
    <submittedName>
        <fullName evidence="1">Uncharacterized protein</fullName>
    </submittedName>
</protein>
<accession>A0A1H7L0X6</accession>
<organism evidence="1 2">
    <name type="scientific">Stigmatella aurantiaca</name>
    <dbReference type="NCBI Taxonomy" id="41"/>
    <lineage>
        <taxon>Bacteria</taxon>
        <taxon>Pseudomonadati</taxon>
        <taxon>Myxococcota</taxon>
        <taxon>Myxococcia</taxon>
        <taxon>Myxococcales</taxon>
        <taxon>Cystobacterineae</taxon>
        <taxon>Archangiaceae</taxon>
        <taxon>Stigmatella</taxon>
    </lineage>
</organism>
<dbReference type="EMBL" id="FOAP01000003">
    <property type="protein sequence ID" value="SEK92699.1"/>
    <property type="molecule type" value="Genomic_DNA"/>
</dbReference>
<keyword evidence="2" id="KW-1185">Reference proteome</keyword>
<dbReference type="OrthoDB" id="5383296at2"/>
<sequence>MGGVVKAVGKAVGKVAETVGNVAGKVAEVAKGVVNIGSQVLNFASKGLGALTQPIKDLAGGFLDKLPFGLGKFLKPLAEGLIDNAASFLSGPVNAGIGLLSKALPTVSKIADFASTIKGVADQVGALANPLAQQNFANTIASAHAQHIF</sequence>
<proteinExistence type="predicted"/>